<reference evidence="2" key="1">
    <citation type="journal article" date="2020" name="Biotechnol. Biofuels">
        <title>New insights from the biogas microbiome by comprehensive genome-resolved metagenomics of nearly 1600 species originating from multiple anaerobic digesters.</title>
        <authorList>
            <person name="Campanaro S."/>
            <person name="Treu L."/>
            <person name="Rodriguez-R L.M."/>
            <person name="Kovalovszki A."/>
            <person name="Ziels R.M."/>
            <person name="Maus I."/>
            <person name="Zhu X."/>
            <person name="Kougias P.G."/>
            <person name="Basile A."/>
            <person name="Luo G."/>
            <person name="Schluter A."/>
            <person name="Konstantinidis K.T."/>
            <person name="Angelidaki I."/>
        </authorList>
    </citation>
    <scope>NUCLEOTIDE SEQUENCE</scope>
    <source>
        <strain evidence="2">AS06rmzACSIP_7</strain>
    </source>
</reference>
<dbReference type="SUPFAM" id="SSF160443">
    <property type="entry name" value="SMR domain-like"/>
    <property type="match status" value="1"/>
</dbReference>
<sequence length="218" mass="24355">MDEIDSLYTMLSNLPDFVKDKRIPLKESGKASCQDEQLAYAEAMEGVRTIPPGKGLVRRKAPTKTLRTTAEDDPKTLIENALRDKHQLNVTNMPEFMEGYADGTNPLTLEKLRGGKFSVQKILDLHGYSIEEARESFEDFICSSVRAGINCVKVIHGRGLKSKGTPILKEKLKTWIIQAMHRKWITAFSSALMCDGGPGATYVLLRKTPGKKYMHIIG</sequence>
<proteinExistence type="predicted"/>
<reference evidence="2" key="2">
    <citation type="submission" date="2020-01" db="EMBL/GenBank/DDBJ databases">
        <authorList>
            <person name="Campanaro S."/>
        </authorList>
    </citation>
    <scope>NUCLEOTIDE SEQUENCE</scope>
    <source>
        <strain evidence="2">AS06rmzACSIP_7</strain>
    </source>
</reference>
<dbReference type="PANTHER" id="PTHR35562:SF2">
    <property type="entry name" value="DNA ENDONUCLEASE SMRA-RELATED"/>
    <property type="match status" value="1"/>
</dbReference>
<evidence type="ECO:0000313" key="3">
    <source>
        <dbReference type="Proteomes" id="UP000777265"/>
    </source>
</evidence>
<evidence type="ECO:0000259" key="1">
    <source>
        <dbReference type="PROSITE" id="PS50828"/>
    </source>
</evidence>
<feature type="domain" description="Smr" evidence="1">
    <location>
        <begin position="123"/>
        <end position="206"/>
    </location>
</feature>
<dbReference type="InterPro" id="IPR036063">
    <property type="entry name" value="Smr_dom_sf"/>
</dbReference>
<gene>
    <name evidence="2" type="ORF">GXY80_00730</name>
</gene>
<dbReference type="Pfam" id="PF01713">
    <property type="entry name" value="Smr"/>
    <property type="match status" value="1"/>
</dbReference>
<comment type="caution">
    <text evidence="2">The sequence shown here is derived from an EMBL/GenBank/DDBJ whole genome shotgun (WGS) entry which is preliminary data.</text>
</comment>
<dbReference type="PROSITE" id="PS50828">
    <property type="entry name" value="SMR"/>
    <property type="match status" value="1"/>
</dbReference>
<protein>
    <recommendedName>
        <fullName evidence="1">Smr domain-containing protein</fullName>
    </recommendedName>
</protein>
<organism evidence="2 3">
    <name type="scientific">Syntrophorhabdus aromaticivorans</name>
    <dbReference type="NCBI Taxonomy" id="328301"/>
    <lineage>
        <taxon>Bacteria</taxon>
        <taxon>Pseudomonadati</taxon>
        <taxon>Thermodesulfobacteriota</taxon>
        <taxon>Syntrophorhabdia</taxon>
        <taxon>Syntrophorhabdales</taxon>
        <taxon>Syntrophorhabdaceae</taxon>
        <taxon>Syntrophorhabdus</taxon>
    </lineage>
</organism>
<dbReference type="PANTHER" id="PTHR35562">
    <property type="entry name" value="DNA ENDONUCLEASE SMRA-RELATED"/>
    <property type="match status" value="1"/>
</dbReference>
<dbReference type="EMBL" id="JAAYEE010000016">
    <property type="protein sequence ID" value="NLW33994.1"/>
    <property type="molecule type" value="Genomic_DNA"/>
</dbReference>
<dbReference type="AlphaFoldDB" id="A0A971RZX3"/>
<name>A0A971RZX3_9BACT</name>
<dbReference type="Gene3D" id="3.30.1370.110">
    <property type="match status" value="1"/>
</dbReference>
<dbReference type="InterPro" id="IPR002625">
    <property type="entry name" value="Smr_dom"/>
</dbReference>
<evidence type="ECO:0000313" key="2">
    <source>
        <dbReference type="EMBL" id="NLW33994.1"/>
    </source>
</evidence>
<dbReference type="Proteomes" id="UP000777265">
    <property type="component" value="Unassembled WGS sequence"/>
</dbReference>
<accession>A0A971RZX3</accession>
<dbReference type="SMART" id="SM00463">
    <property type="entry name" value="SMR"/>
    <property type="match status" value="1"/>
</dbReference>